<dbReference type="Proteomes" id="UP000738517">
    <property type="component" value="Unassembled WGS sequence"/>
</dbReference>
<evidence type="ECO:0000313" key="2">
    <source>
        <dbReference type="EMBL" id="NBI52978.1"/>
    </source>
</evidence>
<gene>
    <name evidence="2" type="ORF">EIZ48_10360</name>
</gene>
<name>A0ABW9YH01_9GAMM</name>
<keyword evidence="3" id="KW-1185">Reference proteome</keyword>
<dbReference type="InterPro" id="IPR000182">
    <property type="entry name" value="GNAT_dom"/>
</dbReference>
<organism evidence="2 3">
    <name type="scientific">Photobacterium alginatilyticum</name>
    <dbReference type="NCBI Taxonomy" id="1775171"/>
    <lineage>
        <taxon>Bacteria</taxon>
        <taxon>Pseudomonadati</taxon>
        <taxon>Pseudomonadota</taxon>
        <taxon>Gammaproteobacteria</taxon>
        <taxon>Vibrionales</taxon>
        <taxon>Vibrionaceae</taxon>
        <taxon>Photobacterium</taxon>
    </lineage>
</organism>
<dbReference type="EMBL" id="RSEJ01000009">
    <property type="protein sequence ID" value="NBI52978.1"/>
    <property type="molecule type" value="Genomic_DNA"/>
</dbReference>
<evidence type="ECO:0000259" key="1">
    <source>
        <dbReference type="Pfam" id="PF13673"/>
    </source>
</evidence>
<sequence>MNAEGVYLKFGFERIDGIRERNGMVDIPMKLSCTG</sequence>
<dbReference type="Pfam" id="PF13673">
    <property type="entry name" value="Acetyltransf_10"/>
    <property type="match status" value="1"/>
</dbReference>
<accession>A0ABW9YH01</accession>
<comment type="caution">
    <text evidence="2">The sequence shown here is derived from an EMBL/GenBank/DDBJ whole genome shotgun (WGS) entry which is preliminary data.</text>
</comment>
<evidence type="ECO:0000313" key="3">
    <source>
        <dbReference type="Proteomes" id="UP000738517"/>
    </source>
</evidence>
<proteinExistence type="predicted"/>
<reference evidence="2 3" key="1">
    <citation type="journal article" date="2017" name="Int. J. Syst. Evol. Microbiol.">
        <title>Photobacterium alginatilyticum sp. nov., a marine bacterium isolated from bottom seawater.</title>
        <authorList>
            <person name="Wang X."/>
            <person name="Wang Y."/>
            <person name="Yang X."/>
            <person name="Sun H."/>
            <person name="Li B."/>
            <person name="Zhang X.H."/>
        </authorList>
    </citation>
    <scope>NUCLEOTIDE SEQUENCE [LARGE SCALE GENOMIC DNA]</scope>
    <source>
        <strain evidence="2 3">P03D4</strain>
    </source>
</reference>
<protein>
    <submittedName>
        <fullName evidence="2">GNAT family N-acetyltransferase</fullName>
    </submittedName>
</protein>
<feature type="domain" description="N-acetyltransferase" evidence="1">
    <location>
        <begin position="2"/>
        <end position="32"/>
    </location>
</feature>